<accession>A0AAV4M5Q6</accession>
<comment type="caution">
    <text evidence="1">The sequence shown here is derived from an EMBL/GenBank/DDBJ whole genome shotgun (WGS) entry which is preliminary data.</text>
</comment>
<dbReference type="Proteomes" id="UP001054837">
    <property type="component" value="Unassembled WGS sequence"/>
</dbReference>
<reference evidence="1 2" key="1">
    <citation type="submission" date="2021-06" db="EMBL/GenBank/DDBJ databases">
        <title>Caerostris darwini draft genome.</title>
        <authorList>
            <person name="Kono N."/>
            <person name="Arakawa K."/>
        </authorList>
    </citation>
    <scope>NUCLEOTIDE SEQUENCE [LARGE SCALE GENOMIC DNA]</scope>
</reference>
<gene>
    <name evidence="1" type="ORF">CDAR_395471</name>
</gene>
<evidence type="ECO:0000313" key="2">
    <source>
        <dbReference type="Proteomes" id="UP001054837"/>
    </source>
</evidence>
<proteinExistence type="predicted"/>
<dbReference type="AlphaFoldDB" id="A0AAV4M5Q6"/>
<name>A0AAV4M5Q6_9ARAC</name>
<sequence length="90" mass="10652">MLHIWRRQPHYQLGNAASRRKSTNEPVSIVKAKDMHLPKNAFAFPKSQTKKRQFSNFTVILRPKPSLQNQQYFSTGIICLSRRRQRSDFH</sequence>
<dbReference type="EMBL" id="BPLQ01000115">
    <property type="protein sequence ID" value="GIX67756.1"/>
    <property type="molecule type" value="Genomic_DNA"/>
</dbReference>
<evidence type="ECO:0000313" key="1">
    <source>
        <dbReference type="EMBL" id="GIX67756.1"/>
    </source>
</evidence>
<organism evidence="1 2">
    <name type="scientific">Caerostris darwini</name>
    <dbReference type="NCBI Taxonomy" id="1538125"/>
    <lineage>
        <taxon>Eukaryota</taxon>
        <taxon>Metazoa</taxon>
        <taxon>Ecdysozoa</taxon>
        <taxon>Arthropoda</taxon>
        <taxon>Chelicerata</taxon>
        <taxon>Arachnida</taxon>
        <taxon>Araneae</taxon>
        <taxon>Araneomorphae</taxon>
        <taxon>Entelegynae</taxon>
        <taxon>Araneoidea</taxon>
        <taxon>Araneidae</taxon>
        <taxon>Caerostris</taxon>
    </lineage>
</organism>
<protein>
    <submittedName>
        <fullName evidence="1">Uncharacterized protein</fullName>
    </submittedName>
</protein>
<keyword evidence="2" id="KW-1185">Reference proteome</keyword>